<sequence>MTEKIKNKLNKFLSKPRLITEGNRQLHPVVLTDSKGSINRHVAHTAERDILWWNKSGSKIEQSTNWLKKNIASKIIRHGNIWLYAWLGTCNLTTKNKRYISITKDNDEEVNKIIEKYEEIIKIIDKYPESKITILETPIYSIKNWNKKQGHKNPDTFEEQDIELERQLYTLNGRIREINKRIGSHSPEFSSDISNTSKYHCGKDRKLKTTRNYEFGLYQDGIHPGELLAKNWLKKISEQAKRDCWASVHKPPLK</sequence>
<keyword evidence="2" id="KW-1185">Reference proteome</keyword>
<name>A0A8S3R5X7_MYTED</name>
<evidence type="ECO:0000313" key="1">
    <source>
        <dbReference type="EMBL" id="CAG2203097.1"/>
    </source>
</evidence>
<dbReference type="OrthoDB" id="6048568at2759"/>
<dbReference type="Gene3D" id="3.40.50.1110">
    <property type="entry name" value="SGNH hydrolase"/>
    <property type="match status" value="1"/>
</dbReference>
<organism evidence="1 2">
    <name type="scientific">Mytilus edulis</name>
    <name type="common">Blue mussel</name>
    <dbReference type="NCBI Taxonomy" id="6550"/>
    <lineage>
        <taxon>Eukaryota</taxon>
        <taxon>Metazoa</taxon>
        <taxon>Spiralia</taxon>
        <taxon>Lophotrochozoa</taxon>
        <taxon>Mollusca</taxon>
        <taxon>Bivalvia</taxon>
        <taxon>Autobranchia</taxon>
        <taxon>Pteriomorphia</taxon>
        <taxon>Mytilida</taxon>
        <taxon>Mytiloidea</taxon>
        <taxon>Mytilidae</taxon>
        <taxon>Mytilinae</taxon>
        <taxon>Mytilus</taxon>
    </lineage>
</organism>
<comment type="caution">
    <text evidence="1">The sequence shown here is derived from an EMBL/GenBank/DDBJ whole genome shotgun (WGS) entry which is preliminary data.</text>
</comment>
<reference evidence="1" key="1">
    <citation type="submission" date="2021-03" db="EMBL/GenBank/DDBJ databases">
        <authorList>
            <person name="Bekaert M."/>
        </authorList>
    </citation>
    <scope>NUCLEOTIDE SEQUENCE</scope>
</reference>
<evidence type="ECO:0000313" key="2">
    <source>
        <dbReference type="Proteomes" id="UP000683360"/>
    </source>
</evidence>
<dbReference type="AlphaFoldDB" id="A0A8S3R5X7"/>
<accession>A0A8S3R5X7</accession>
<dbReference type="InterPro" id="IPR036514">
    <property type="entry name" value="SGNH_hydro_sf"/>
</dbReference>
<gene>
    <name evidence="1" type="ORF">MEDL_17626</name>
</gene>
<proteinExistence type="predicted"/>
<dbReference type="EMBL" id="CAJPWZ010000911">
    <property type="protein sequence ID" value="CAG2203097.1"/>
    <property type="molecule type" value="Genomic_DNA"/>
</dbReference>
<protein>
    <submittedName>
        <fullName evidence="1">Uncharacterized protein</fullName>
    </submittedName>
</protein>
<dbReference type="Proteomes" id="UP000683360">
    <property type="component" value="Unassembled WGS sequence"/>
</dbReference>